<dbReference type="Gene3D" id="2.60.120.620">
    <property type="entry name" value="q2cbj1_9rhob like domain"/>
    <property type="match status" value="1"/>
</dbReference>
<reference evidence="1" key="1">
    <citation type="submission" date="2018-05" db="EMBL/GenBank/DDBJ databases">
        <authorList>
            <person name="Lanie J.A."/>
            <person name="Ng W.-L."/>
            <person name="Kazmierczak K.M."/>
            <person name="Andrzejewski T.M."/>
            <person name="Davidsen T.M."/>
            <person name="Wayne K.J."/>
            <person name="Tettelin H."/>
            <person name="Glass J.I."/>
            <person name="Rusch D."/>
            <person name="Podicherti R."/>
            <person name="Tsui H.-C.T."/>
            <person name="Winkler M.E."/>
        </authorList>
    </citation>
    <scope>NUCLEOTIDE SEQUENCE</scope>
</reference>
<proteinExistence type="predicted"/>
<organism evidence="1">
    <name type="scientific">marine metagenome</name>
    <dbReference type="NCBI Taxonomy" id="408172"/>
    <lineage>
        <taxon>unclassified sequences</taxon>
        <taxon>metagenomes</taxon>
        <taxon>ecological metagenomes</taxon>
    </lineage>
</organism>
<dbReference type="AlphaFoldDB" id="A0A381QYH5"/>
<name>A0A381QYH5_9ZZZZ</name>
<accession>A0A381QYH5</accession>
<evidence type="ECO:0000313" key="1">
    <source>
        <dbReference type="EMBL" id="SUZ84481.1"/>
    </source>
</evidence>
<dbReference type="PANTHER" id="PTHR20883:SF48">
    <property type="entry name" value="ECTOINE DIOXYGENASE"/>
    <property type="match status" value="1"/>
</dbReference>
<protein>
    <recommendedName>
        <fullName evidence="2">Phytanoyl-CoA dioxygenase family protein</fullName>
    </recommendedName>
</protein>
<gene>
    <name evidence="1" type="ORF">METZ01_LOCUS37335</name>
</gene>
<dbReference type="InterPro" id="IPR008775">
    <property type="entry name" value="Phytyl_CoA_dOase-like"/>
</dbReference>
<dbReference type="GO" id="GO:0016491">
    <property type="term" value="F:oxidoreductase activity"/>
    <property type="evidence" value="ECO:0007669"/>
    <property type="project" value="UniProtKB-ARBA"/>
</dbReference>
<dbReference type="SUPFAM" id="SSF51197">
    <property type="entry name" value="Clavaminate synthase-like"/>
    <property type="match status" value="1"/>
</dbReference>
<dbReference type="Pfam" id="PF05721">
    <property type="entry name" value="PhyH"/>
    <property type="match status" value="1"/>
</dbReference>
<dbReference type="PANTHER" id="PTHR20883">
    <property type="entry name" value="PHYTANOYL-COA DIOXYGENASE DOMAIN CONTAINING 1"/>
    <property type="match status" value="1"/>
</dbReference>
<dbReference type="EMBL" id="UINC01001594">
    <property type="protein sequence ID" value="SUZ84481.1"/>
    <property type="molecule type" value="Genomic_DNA"/>
</dbReference>
<dbReference type="GO" id="GO:0046872">
    <property type="term" value="F:metal ion binding"/>
    <property type="evidence" value="ECO:0007669"/>
    <property type="project" value="UniProtKB-ARBA"/>
</dbReference>
<sequence length="260" mass="29013">MQVSADQVQQFVEFGYTTVNGFFEPNEVAAMRKEVERWRLSGLLRDVSTDPEKRQNLQLIPLHARSTLFRALPFAPKVIESVGALIGHPLMKILDQMFLKPAKLGMGTHWHTDNAYFHLTNPMAGVAMWIAVDDATFENGTLRIVPGAFREMFPHTRDVDSDHHIRTEIDETQALDCELDAGGVAFFCFGTPHATGDNVSVNERAAVGIHFVNVSKAEGHASERWQQIRISGAGASGGQDEYGTRVDFEMEVERVLRSTE</sequence>
<evidence type="ECO:0008006" key="2">
    <source>
        <dbReference type="Google" id="ProtNLM"/>
    </source>
</evidence>